<dbReference type="PANTHER" id="PTHR11265">
    <property type="entry name" value="S-ADENOSYL-METHYLTRANSFERASE MRAW"/>
    <property type="match status" value="1"/>
</dbReference>
<keyword evidence="7" id="KW-0809">Transit peptide</keyword>
<dbReference type="CDD" id="cd02440">
    <property type="entry name" value="AdoMet_MTases"/>
    <property type="match status" value="1"/>
</dbReference>
<keyword evidence="5" id="KW-0808">Transferase</keyword>
<accession>A0A7K9JSW9</accession>
<evidence type="ECO:0000256" key="11">
    <source>
        <dbReference type="ARBA" id="ARBA00073136"/>
    </source>
</evidence>
<comment type="caution">
    <text evidence="15">The sequence shown here is derived from an EMBL/GenBank/DDBJ whole genome shotgun (WGS) entry which is preliminary data.</text>
</comment>
<keyword evidence="3" id="KW-0597">Phosphoprotein</keyword>
<keyword evidence="4" id="KW-0489">Methyltransferase</keyword>
<evidence type="ECO:0000256" key="4">
    <source>
        <dbReference type="ARBA" id="ARBA00022603"/>
    </source>
</evidence>
<evidence type="ECO:0000256" key="1">
    <source>
        <dbReference type="ARBA" id="ARBA00004305"/>
    </source>
</evidence>
<gene>
    <name evidence="15" type="primary">Mettl15</name>
    <name evidence="15" type="ORF">DICEXI_R06898</name>
</gene>
<comment type="similarity">
    <text evidence="2">Belongs to the methyltransferase superfamily. RsmH family.</text>
</comment>
<evidence type="ECO:0000256" key="14">
    <source>
        <dbReference type="SAM" id="MobiDB-lite"/>
    </source>
</evidence>
<evidence type="ECO:0000313" key="16">
    <source>
        <dbReference type="Proteomes" id="UP000523279"/>
    </source>
</evidence>
<feature type="non-terminal residue" evidence="15">
    <location>
        <position position="1"/>
    </location>
</feature>
<dbReference type="HAMAP" id="MF_01007">
    <property type="entry name" value="16SrRNA_methyltr_H"/>
    <property type="match status" value="1"/>
</dbReference>
<evidence type="ECO:0000256" key="7">
    <source>
        <dbReference type="ARBA" id="ARBA00022946"/>
    </source>
</evidence>
<comment type="catalytic activity">
    <reaction evidence="9">
        <text>cytidine(839) in 12S rRNA + S-adenosyl-L-methionine = N(4)-methylcytidine(839) in 12S rRNA + S-adenosyl-L-homocysteine + H(+)</text>
        <dbReference type="Rhea" id="RHEA:62524"/>
        <dbReference type="Rhea" id="RHEA-COMP:16109"/>
        <dbReference type="Rhea" id="RHEA-COMP:16110"/>
        <dbReference type="ChEBI" id="CHEBI:15378"/>
        <dbReference type="ChEBI" id="CHEBI:57856"/>
        <dbReference type="ChEBI" id="CHEBI:59789"/>
        <dbReference type="ChEBI" id="CHEBI:74506"/>
        <dbReference type="ChEBI" id="CHEBI:82748"/>
    </reaction>
    <physiologicalReaction direction="left-to-right" evidence="9">
        <dbReference type="Rhea" id="RHEA:62525"/>
    </physiologicalReaction>
</comment>
<dbReference type="GO" id="GO:0005759">
    <property type="term" value="C:mitochondrial matrix"/>
    <property type="evidence" value="ECO:0007669"/>
    <property type="project" value="UniProtKB-SubCell"/>
</dbReference>
<dbReference type="GO" id="GO:0071424">
    <property type="term" value="F:rRNA (cytosine-N4-)-methyltransferase activity"/>
    <property type="evidence" value="ECO:0007669"/>
    <property type="project" value="TreeGrafter"/>
</dbReference>
<evidence type="ECO:0000256" key="12">
    <source>
        <dbReference type="ARBA" id="ARBA00080961"/>
    </source>
</evidence>
<feature type="region of interest" description="Disordered" evidence="14">
    <location>
        <begin position="43"/>
        <end position="69"/>
    </location>
</feature>
<evidence type="ECO:0000256" key="2">
    <source>
        <dbReference type="ARBA" id="ARBA00010396"/>
    </source>
</evidence>
<comment type="function">
    <text evidence="10">N4-methylcytidine (m4C) methyltransferase responsible for the methylation of position C839 in mitochondrial 12S rRNA. Involved in the stabilization of 12S rRNA folding, therefore facilitating the assembly of the mitochondrial small ribosomal subunits.</text>
</comment>
<dbReference type="NCBIfam" id="TIGR00006">
    <property type="entry name" value="16S rRNA (cytosine(1402)-N(4))-methyltransferase RsmH"/>
    <property type="match status" value="1"/>
</dbReference>
<dbReference type="Proteomes" id="UP000523279">
    <property type="component" value="Unassembled WGS sequence"/>
</dbReference>
<dbReference type="Gene3D" id="3.40.50.150">
    <property type="entry name" value="Vaccinia Virus protein VP39"/>
    <property type="match status" value="1"/>
</dbReference>
<dbReference type="InterPro" id="IPR023397">
    <property type="entry name" value="SAM-dep_MeTrfase_MraW_recog"/>
</dbReference>
<dbReference type="PANTHER" id="PTHR11265:SF0">
    <property type="entry name" value="12S RRNA N4-METHYLCYTIDINE METHYLTRANSFERASE"/>
    <property type="match status" value="1"/>
</dbReference>
<dbReference type="InterPro" id="IPR002903">
    <property type="entry name" value="RsmH"/>
</dbReference>
<organism evidence="15 16">
    <name type="scientific">Dicaeum eximium</name>
    <dbReference type="NCBI Taxonomy" id="667154"/>
    <lineage>
        <taxon>Eukaryota</taxon>
        <taxon>Metazoa</taxon>
        <taxon>Chordata</taxon>
        <taxon>Craniata</taxon>
        <taxon>Vertebrata</taxon>
        <taxon>Euteleostomi</taxon>
        <taxon>Archelosauria</taxon>
        <taxon>Archosauria</taxon>
        <taxon>Dinosauria</taxon>
        <taxon>Saurischia</taxon>
        <taxon>Theropoda</taxon>
        <taxon>Coelurosauria</taxon>
        <taxon>Aves</taxon>
        <taxon>Neognathae</taxon>
        <taxon>Neoaves</taxon>
        <taxon>Telluraves</taxon>
        <taxon>Australaves</taxon>
        <taxon>Passeriformes</taxon>
        <taxon>Passeroidea</taxon>
        <taxon>Dicaeidae</taxon>
        <taxon>Dicaeum</taxon>
    </lineage>
</organism>
<proteinExistence type="inferred from homology"/>
<dbReference type="EMBL" id="VWZP01003013">
    <property type="protein sequence ID" value="NXH41208.1"/>
    <property type="molecule type" value="Genomic_DNA"/>
</dbReference>
<evidence type="ECO:0000313" key="15">
    <source>
        <dbReference type="EMBL" id="NXH41208.1"/>
    </source>
</evidence>
<evidence type="ECO:0000256" key="13">
    <source>
        <dbReference type="ARBA" id="ARBA00081509"/>
    </source>
</evidence>
<feature type="non-terminal residue" evidence="15">
    <location>
        <position position="409"/>
    </location>
</feature>
<dbReference type="FunFam" id="1.10.150.170:FF:000002">
    <property type="entry name" value="Probable methyltransferase-like protein 15"/>
    <property type="match status" value="1"/>
</dbReference>
<dbReference type="SUPFAM" id="SSF53335">
    <property type="entry name" value="S-adenosyl-L-methionine-dependent methyltransferases"/>
    <property type="match status" value="1"/>
</dbReference>
<name>A0A7K9JSW9_9PASE</name>
<evidence type="ECO:0000256" key="6">
    <source>
        <dbReference type="ARBA" id="ARBA00022691"/>
    </source>
</evidence>
<dbReference type="AlphaFoldDB" id="A0A7K9JSW9"/>
<evidence type="ECO:0000256" key="3">
    <source>
        <dbReference type="ARBA" id="ARBA00022553"/>
    </source>
</evidence>
<dbReference type="GO" id="GO:0070475">
    <property type="term" value="P:rRNA base methylation"/>
    <property type="evidence" value="ECO:0007669"/>
    <property type="project" value="TreeGrafter"/>
</dbReference>
<keyword evidence="16" id="KW-1185">Reference proteome</keyword>
<reference evidence="15 16" key="1">
    <citation type="submission" date="2019-09" db="EMBL/GenBank/DDBJ databases">
        <title>Bird 10,000 Genomes (B10K) Project - Family phase.</title>
        <authorList>
            <person name="Zhang G."/>
        </authorList>
    </citation>
    <scope>NUCLEOTIDE SEQUENCE [LARGE SCALE GENOMIC DNA]</scope>
    <source>
        <strain evidence="15">B10K-DU-001-34</strain>
        <tissue evidence="15">Muscle</tissue>
    </source>
</reference>
<dbReference type="SUPFAM" id="SSF81799">
    <property type="entry name" value="Putative methyltransferase TM0872, insert domain"/>
    <property type="match status" value="1"/>
</dbReference>
<evidence type="ECO:0000256" key="9">
    <source>
        <dbReference type="ARBA" id="ARBA00052418"/>
    </source>
</evidence>
<evidence type="ECO:0000256" key="5">
    <source>
        <dbReference type="ARBA" id="ARBA00022679"/>
    </source>
</evidence>
<comment type="subcellular location">
    <subcellularLocation>
        <location evidence="1">Mitochondrion matrix</location>
    </subcellularLocation>
</comment>
<protein>
    <recommendedName>
        <fullName evidence="11">12S rRNA N(4)-cytidine methyltransferase METTL15</fullName>
    </recommendedName>
    <alternativeName>
        <fullName evidence="12">Methyltransferase 5 domain-containing protein 1</fullName>
    </alternativeName>
    <alternativeName>
        <fullName evidence="13">Methyltransferase-like protein 15</fullName>
    </alternativeName>
</protein>
<sequence length="409" mass="44735">RLVSSKMFSQNLCGVCRCLFLHSLKLNSVNVAGLARRIHSSSGKLSESKEQKVQECGAEEVPHNAENSSSGRLHIPVMLEEVVNCLSPQPGQRFLDLTFGAGGHTTALLERASDITVYALDRDPTAHRMAQQLAEAHPKQIQPLLGRFSQSEALLSSCGLEPGTLDGVLLDAGCSSMQLDTPERGFSLQKDGPLDMRMDSDRCPGMPTAADVVNALEPRALAQVLSAYGQERHARSIARAIVQARSIYPITSTQQLASIVAGAFPASALYARKDLLQRPVHVATKTFQGLRIFVNDELHELLAGLKTAEKFLRPGGRLVALSFHSLEDRIIKRFLRGIDMAEKYNLGSKQKIRQALKKSSKGEDTQESPCGKSNSKWILMQKKVLTPQAKEIEANPRGRSAKLRAAIKL</sequence>
<keyword evidence="8" id="KW-0496">Mitochondrion</keyword>
<dbReference type="Pfam" id="PF01795">
    <property type="entry name" value="Methyltransf_5"/>
    <property type="match status" value="1"/>
</dbReference>
<evidence type="ECO:0000256" key="10">
    <source>
        <dbReference type="ARBA" id="ARBA00056391"/>
    </source>
</evidence>
<keyword evidence="6" id="KW-0949">S-adenosyl-L-methionine</keyword>
<dbReference type="InterPro" id="IPR029063">
    <property type="entry name" value="SAM-dependent_MTases_sf"/>
</dbReference>
<evidence type="ECO:0000256" key="8">
    <source>
        <dbReference type="ARBA" id="ARBA00023128"/>
    </source>
</evidence>
<dbReference type="Gene3D" id="1.10.150.170">
    <property type="entry name" value="Putative methyltransferase TM0872, insert domain"/>
    <property type="match status" value="1"/>
</dbReference>